<keyword evidence="3" id="KW-0539">Nucleus</keyword>
<feature type="region of interest" description="Disordered" evidence="4">
    <location>
        <begin position="16"/>
        <end position="47"/>
    </location>
</feature>
<reference evidence="5" key="1">
    <citation type="submission" date="2022-07" db="EMBL/GenBank/DDBJ databases">
        <title>Phylogenomic reconstructions and comparative analyses of Kickxellomycotina fungi.</title>
        <authorList>
            <person name="Reynolds N.K."/>
            <person name="Stajich J.E."/>
            <person name="Barry K."/>
            <person name="Grigoriev I.V."/>
            <person name="Crous P."/>
            <person name="Smith M.E."/>
        </authorList>
    </citation>
    <scope>NUCLEOTIDE SEQUENCE</scope>
    <source>
        <strain evidence="5">NBRC 105413</strain>
    </source>
</reference>
<feature type="compositionally biased region" description="Basic and acidic residues" evidence="4">
    <location>
        <begin position="16"/>
        <end position="25"/>
    </location>
</feature>
<name>A0A9W8CMQ1_9FUNG</name>
<protein>
    <submittedName>
        <fullName evidence="5">Uncharacterized protein</fullName>
    </submittedName>
</protein>
<dbReference type="PANTHER" id="PTHR12928">
    <property type="entry name" value="FRG1 PROTEIN"/>
    <property type="match status" value="1"/>
</dbReference>
<evidence type="ECO:0000313" key="5">
    <source>
        <dbReference type="EMBL" id="KAJ1648055.1"/>
    </source>
</evidence>
<feature type="compositionally biased region" description="Basic and acidic residues" evidence="4">
    <location>
        <begin position="38"/>
        <end position="47"/>
    </location>
</feature>
<dbReference type="GO" id="GO:0071013">
    <property type="term" value="C:catalytic step 2 spliceosome"/>
    <property type="evidence" value="ECO:0007669"/>
    <property type="project" value="TreeGrafter"/>
</dbReference>
<feature type="region of interest" description="Disordered" evidence="4">
    <location>
        <begin position="245"/>
        <end position="286"/>
    </location>
</feature>
<comment type="similarity">
    <text evidence="2">Belongs to the FRG1 family.</text>
</comment>
<dbReference type="InterPro" id="IPR008999">
    <property type="entry name" value="Actin-crosslinking"/>
</dbReference>
<accession>A0A9W8CMQ1</accession>
<dbReference type="Pfam" id="PF06229">
    <property type="entry name" value="FRG1"/>
    <property type="match status" value="1"/>
</dbReference>
<sequence length="286" mass="31389">MEYKAAKINKVKKLSFKGDKKSSLRHDKKSKTKKHRHDIKESKQEDEAKDGWVPITSLSDLEGPLTFYFRDDDLIYTLSLPPREAAQTQSLDSADAEQLVQMVALNDTSSILEAEPAAVEQVFVGRKSVPATETTDPEYNMYSFKSYAGSYLSADRKGHIGCSALAIGPLEKWTPVLLPERGEGAIALMIKPPGVSEDYFLSVENPSSGNQSLAVAAKTTSIGFCQGFIAKCQAALRKHRYLPGSAGAESGPSAASRYNSGQSNDERRAEALLDKRQKSKSDRYCK</sequence>
<evidence type="ECO:0000256" key="3">
    <source>
        <dbReference type="ARBA" id="ARBA00023242"/>
    </source>
</evidence>
<dbReference type="InterPro" id="IPR010414">
    <property type="entry name" value="FRG1"/>
</dbReference>
<proteinExistence type="inferred from homology"/>
<dbReference type="SUPFAM" id="SSF50405">
    <property type="entry name" value="Actin-crosslinking proteins"/>
    <property type="match status" value="1"/>
</dbReference>
<evidence type="ECO:0000256" key="1">
    <source>
        <dbReference type="ARBA" id="ARBA00004604"/>
    </source>
</evidence>
<evidence type="ECO:0000313" key="6">
    <source>
        <dbReference type="Proteomes" id="UP001145021"/>
    </source>
</evidence>
<dbReference type="GO" id="GO:0051015">
    <property type="term" value="F:actin filament binding"/>
    <property type="evidence" value="ECO:0007669"/>
    <property type="project" value="TreeGrafter"/>
</dbReference>
<feature type="compositionally biased region" description="Basic residues" evidence="4">
    <location>
        <begin position="26"/>
        <end position="37"/>
    </location>
</feature>
<dbReference type="Proteomes" id="UP001145021">
    <property type="component" value="Unassembled WGS sequence"/>
</dbReference>
<feature type="compositionally biased region" description="Basic and acidic residues" evidence="4">
    <location>
        <begin position="264"/>
        <end position="286"/>
    </location>
</feature>
<dbReference type="PANTHER" id="PTHR12928:SF0">
    <property type="entry name" value="FSHD REGION GENE 1"/>
    <property type="match status" value="1"/>
</dbReference>
<feature type="compositionally biased region" description="Low complexity" evidence="4">
    <location>
        <begin position="245"/>
        <end position="256"/>
    </location>
</feature>
<evidence type="ECO:0000256" key="4">
    <source>
        <dbReference type="SAM" id="MobiDB-lite"/>
    </source>
</evidence>
<organism evidence="5 6">
    <name type="scientific">Coemansia asiatica</name>
    <dbReference type="NCBI Taxonomy" id="1052880"/>
    <lineage>
        <taxon>Eukaryota</taxon>
        <taxon>Fungi</taxon>
        <taxon>Fungi incertae sedis</taxon>
        <taxon>Zoopagomycota</taxon>
        <taxon>Kickxellomycotina</taxon>
        <taxon>Kickxellomycetes</taxon>
        <taxon>Kickxellales</taxon>
        <taxon>Kickxellaceae</taxon>
        <taxon>Coemansia</taxon>
    </lineage>
</organism>
<dbReference type="AlphaFoldDB" id="A0A9W8CMQ1"/>
<comment type="subcellular location">
    <subcellularLocation>
        <location evidence="1">Nucleus</location>
        <location evidence="1">Nucleolus</location>
    </subcellularLocation>
</comment>
<dbReference type="EMBL" id="JANBOH010000012">
    <property type="protein sequence ID" value="KAJ1648055.1"/>
    <property type="molecule type" value="Genomic_DNA"/>
</dbReference>
<dbReference type="Gene3D" id="2.80.10.50">
    <property type="match status" value="1"/>
</dbReference>
<comment type="caution">
    <text evidence="5">The sequence shown here is derived from an EMBL/GenBank/DDBJ whole genome shotgun (WGS) entry which is preliminary data.</text>
</comment>
<dbReference type="GO" id="GO:0005730">
    <property type="term" value="C:nucleolus"/>
    <property type="evidence" value="ECO:0007669"/>
    <property type="project" value="UniProtKB-SubCell"/>
</dbReference>
<gene>
    <name evidence="5" type="ORF">LPJ64_000591</name>
</gene>
<evidence type="ECO:0000256" key="2">
    <source>
        <dbReference type="ARBA" id="ARBA00010878"/>
    </source>
</evidence>
<keyword evidence="6" id="KW-1185">Reference proteome</keyword>